<proteinExistence type="predicted"/>
<comment type="caution">
    <text evidence="1">The sequence shown here is derived from an EMBL/GenBank/DDBJ whole genome shotgun (WGS) entry which is preliminary data.</text>
</comment>
<name>A0A1V6SQZ4_9EURO</name>
<dbReference type="OrthoDB" id="4363173at2759"/>
<sequence>MNNLIKAYRKRKLTWSNEGKVTYWYKGMQLCEPRDFKLEELIELNRKYNPENKHNEGKGFWVEGFSGPEPRRMMLSITIPENLAVNLWPTHMIWFEVRIPGTLIGLNFEFLEDTGANAMSIFNSDLESLIIGTGQPGLLPINLGDIVYHTANSTETDRSVLLEARVAHGGIFTKWYLLETVIRRDPPVGSAMNWRLSGSWWRETLYTATFPDSRRVIALSDNYWHFVKAVPDVNPIDVVPVSPPMAGQYAGNVGFWNQVCSQLPSAGP</sequence>
<gene>
    <name evidence="1" type="ORF">PENSTE_c024G09118</name>
</gene>
<protein>
    <submittedName>
        <fullName evidence="1">Uncharacterized protein</fullName>
    </submittedName>
</protein>
<dbReference type="EMBL" id="MLKD01000024">
    <property type="protein sequence ID" value="OQE16452.1"/>
    <property type="molecule type" value="Genomic_DNA"/>
</dbReference>
<dbReference type="Proteomes" id="UP000191285">
    <property type="component" value="Unassembled WGS sequence"/>
</dbReference>
<reference evidence="2" key="1">
    <citation type="journal article" date="2017" name="Nat. Microbiol.">
        <title>Global analysis of biosynthetic gene clusters reveals vast potential of secondary metabolite production in Penicillium species.</title>
        <authorList>
            <person name="Nielsen J.C."/>
            <person name="Grijseels S."/>
            <person name="Prigent S."/>
            <person name="Ji B."/>
            <person name="Dainat J."/>
            <person name="Nielsen K.F."/>
            <person name="Frisvad J.C."/>
            <person name="Workman M."/>
            <person name="Nielsen J."/>
        </authorList>
    </citation>
    <scope>NUCLEOTIDE SEQUENCE [LARGE SCALE GENOMIC DNA]</scope>
    <source>
        <strain evidence="2">IBT 24891</strain>
    </source>
</reference>
<dbReference type="AlphaFoldDB" id="A0A1V6SQZ4"/>
<keyword evidence="2" id="KW-1185">Reference proteome</keyword>
<accession>A0A1V6SQZ4</accession>
<evidence type="ECO:0000313" key="2">
    <source>
        <dbReference type="Proteomes" id="UP000191285"/>
    </source>
</evidence>
<evidence type="ECO:0000313" key="1">
    <source>
        <dbReference type="EMBL" id="OQE16452.1"/>
    </source>
</evidence>
<organism evidence="1 2">
    <name type="scientific">Penicillium steckii</name>
    <dbReference type="NCBI Taxonomy" id="303698"/>
    <lineage>
        <taxon>Eukaryota</taxon>
        <taxon>Fungi</taxon>
        <taxon>Dikarya</taxon>
        <taxon>Ascomycota</taxon>
        <taxon>Pezizomycotina</taxon>
        <taxon>Eurotiomycetes</taxon>
        <taxon>Eurotiomycetidae</taxon>
        <taxon>Eurotiales</taxon>
        <taxon>Aspergillaceae</taxon>
        <taxon>Penicillium</taxon>
    </lineage>
</organism>